<dbReference type="NCBIfam" id="TIGR04056">
    <property type="entry name" value="OMP_RagA_SusC"/>
    <property type="match status" value="1"/>
</dbReference>
<dbReference type="SUPFAM" id="SSF56935">
    <property type="entry name" value="Porins"/>
    <property type="match status" value="1"/>
</dbReference>
<dbReference type="PROSITE" id="PS52016">
    <property type="entry name" value="TONB_DEPENDENT_REC_3"/>
    <property type="match status" value="1"/>
</dbReference>
<comment type="subcellular location">
    <subcellularLocation>
        <location evidence="1 8">Cell outer membrane</location>
        <topology evidence="1 8">Multi-pass membrane protein</topology>
    </subcellularLocation>
</comment>
<name>A0ABW6DBR2_9BACT</name>
<dbReference type="InterPro" id="IPR012910">
    <property type="entry name" value="Plug_dom"/>
</dbReference>
<dbReference type="Gene3D" id="2.60.40.1120">
    <property type="entry name" value="Carboxypeptidase-like, regulatory domain"/>
    <property type="match status" value="1"/>
</dbReference>
<keyword evidence="2 8" id="KW-0813">Transport</keyword>
<evidence type="ECO:0000256" key="1">
    <source>
        <dbReference type="ARBA" id="ARBA00004571"/>
    </source>
</evidence>
<comment type="caution">
    <text evidence="14">The sequence shown here is derived from an EMBL/GenBank/DDBJ whole genome shotgun (WGS) entry which is preliminary data.</text>
</comment>
<keyword evidence="3 8" id="KW-1134">Transmembrane beta strand</keyword>
<dbReference type="InterPro" id="IPR023996">
    <property type="entry name" value="TonB-dep_OMP_SusC/RagA"/>
</dbReference>
<evidence type="ECO:0000259" key="13">
    <source>
        <dbReference type="Pfam" id="PF07715"/>
    </source>
</evidence>
<evidence type="ECO:0000256" key="4">
    <source>
        <dbReference type="ARBA" id="ARBA00022692"/>
    </source>
</evidence>
<evidence type="ECO:0000256" key="6">
    <source>
        <dbReference type="ARBA" id="ARBA00023136"/>
    </source>
</evidence>
<feature type="compositionally biased region" description="Low complexity" evidence="10">
    <location>
        <begin position="40"/>
        <end position="54"/>
    </location>
</feature>
<dbReference type="Pfam" id="PF13715">
    <property type="entry name" value="CarbopepD_reg_2"/>
    <property type="match status" value="1"/>
</dbReference>
<dbReference type="InterPro" id="IPR039426">
    <property type="entry name" value="TonB-dep_rcpt-like"/>
</dbReference>
<dbReference type="Pfam" id="PF07715">
    <property type="entry name" value="Plug"/>
    <property type="match status" value="1"/>
</dbReference>
<dbReference type="Pfam" id="PF00593">
    <property type="entry name" value="TonB_dep_Rec_b-barrel"/>
    <property type="match status" value="1"/>
</dbReference>
<feature type="signal peptide" evidence="11">
    <location>
        <begin position="1"/>
        <end position="20"/>
    </location>
</feature>
<evidence type="ECO:0000313" key="14">
    <source>
        <dbReference type="EMBL" id="MFD3393253.1"/>
    </source>
</evidence>
<evidence type="ECO:0000256" key="7">
    <source>
        <dbReference type="ARBA" id="ARBA00023237"/>
    </source>
</evidence>
<accession>A0ABW6DBR2</accession>
<dbReference type="Proteomes" id="UP001598138">
    <property type="component" value="Unassembled WGS sequence"/>
</dbReference>
<keyword evidence="6 8" id="KW-0472">Membrane</keyword>
<evidence type="ECO:0000256" key="3">
    <source>
        <dbReference type="ARBA" id="ARBA00022452"/>
    </source>
</evidence>
<keyword evidence="11" id="KW-0732">Signal</keyword>
<keyword evidence="4 8" id="KW-0812">Transmembrane</keyword>
<dbReference type="SUPFAM" id="SSF49464">
    <property type="entry name" value="Carboxypeptidase regulatory domain-like"/>
    <property type="match status" value="1"/>
</dbReference>
<dbReference type="NCBIfam" id="TIGR04057">
    <property type="entry name" value="SusC_RagA_signa"/>
    <property type="match status" value="1"/>
</dbReference>
<organism evidence="14 15">
    <name type="scientific">Aquirufa avitistagni</name>
    <dbReference type="NCBI Taxonomy" id="3104728"/>
    <lineage>
        <taxon>Bacteria</taxon>
        <taxon>Pseudomonadati</taxon>
        <taxon>Bacteroidota</taxon>
        <taxon>Cytophagia</taxon>
        <taxon>Cytophagales</taxon>
        <taxon>Flectobacillaceae</taxon>
        <taxon>Aquirufa</taxon>
    </lineage>
</organism>
<feature type="domain" description="TonB-dependent receptor-like beta-barrel" evidence="12">
    <location>
        <begin position="429"/>
        <end position="917"/>
    </location>
</feature>
<dbReference type="InterPro" id="IPR036942">
    <property type="entry name" value="Beta-barrel_TonB_sf"/>
</dbReference>
<feature type="chain" id="PRO_5046716113" evidence="11">
    <location>
        <begin position="21"/>
        <end position="1049"/>
    </location>
</feature>
<evidence type="ECO:0000256" key="11">
    <source>
        <dbReference type="SAM" id="SignalP"/>
    </source>
</evidence>
<keyword evidence="5 9" id="KW-0798">TonB box</keyword>
<dbReference type="EMBL" id="JBBKXZ010000001">
    <property type="protein sequence ID" value="MFD3393253.1"/>
    <property type="molecule type" value="Genomic_DNA"/>
</dbReference>
<dbReference type="InterPro" id="IPR023997">
    <property type="entry name" value="TonB-dep_OMP_SusC/RagA_CS"/>
</dbReference>
<evidence type="ECO:0000313" key="15">
    <source>
        <dbReference type="Proteomes" id="UP001598138"/>
    </source>
</evidence>
<dbReference type="InterPro" id="IPR000531">
    <property type="entry name" value="Beta-barrel_TonB"/>
</dbReference>
<feature type="domain" description="TonB-dependent receptor plug" evidence="13">
    <location>
        <begin position="114"/>
        <end position="232"/>
    </location>
</feature>
<dbReference type="Gene3D" id="2.40.170.20">
    <property type="entry name" value="TonB-dependent receptor, beta-barrel domain"/>
    <property type="match status" value="1"/>
</dbReference>
<dbReference type="InterPro" id="IPR037066">
    <property type="entry name" value="Plug_dom_sf"/>
</dbReference>
<dbReference type="InterPro" id="IPR008969">
    <property type="entry name" value="CarboxyPept-like_regulatory"/>
</dbReference>
<keyword evidence="7 8" id="KW-0998">Cell outer membrane</keyword>
<evidence type="ECO:0000259" key="12">
    <source>
        <dbReference type="Pfam" id="PF00593"/>
    </source>
</evidence>
<gene>
    <name evidence="14" type="ORF">U0R10_01335</name>
</gene>
<evidence type="ECO:0000256" key="5">
    <source>
        <dbReference type="ARBA" id="ARBA00023077"/>
    </source>
</evidence>
<keyword evidence="15" id="KW-1185">Reference proteome</keyword>
<protein>
    <submittedName>
        <fullName evidence="14">TonB-dependent receptor</fullName>
    </submittedName>
</protein>
<sequence length="1049" mass="112908">MKKLVLSWVLMMAVVSTLFAQTRQVTGKVTSSEDGSGLPGVSVSAKGSSKGTTTAADGSYKISVNDGASLVYSFVGFSTQSVAVGTRGVIDVQLQVDNTQLSEVVVVGYGTKKRQEFTGAASSVKAATIAERPVQSFSQGLTGQAAGVNITQPNGLLNNPPVIRVRGLSSLSLSSFPLVVIDGIPISTDNVSANSTTNNPLADINPSDIESIDILKDAASAAIYGSRAGAGVLLITTKRGKSGKAKVSIESWAGVSEAVRLPDVLNAEQYMLHKNGAIANALALNPNAVAASQRNAQNKSFLPSYNADGSLIDTDWYKEVYQTSFSQNHNLSINGGNEKTSYYFSAGYSDQDGFLKSNSFQRRSGRFNMDHQATKWLKLTANFNYSNTYNKAPMSGSNAGGAFNTSGLGRIAVAQVPNLPARLPDGSYNLENNTIGRLNNLLPAQFPNPAVVRDLDKITSENTRLIANLGGEFRLAEGLTAKTSYSWDRRNTENIRFFNPFNGDGWSVSGDAYNNTARSDNWNLINTLQYNKVLAEKHNFSVVAGSDVQKTRVLNWGAQRQGLADFFFTDFQGNYGTNLAAGNGISQVAYEAYFTSFSYSYANKYFFSANVRRDGNSALSSENRWGDFGGASLGWTVSEEKFFKSMDLGNKISNLRLKASYGKVGNGNVPNAYGSYSTFASSLYGAAPTLAFNQAGNKDLKWETSTQTNIGLDVSFLNDRVQVEANYYYKDIDNLILNVPQSPSKGIPGNSILANVGSMYNKGYELAVTATPIDKNGFVWTTNVNFATNENMVTSLVDANTPILTATSGLETTSITKVGYSAAQIYGVKTAGVNPENGRRIFVTRDGTKVQYLHQGGANAWTTLDGKPTTSPSSQQQILGNTLPTFYGGFNNTFRYKGFDLGMNFTFSGGNYIYNGSQAGLRDQRVWNNSVDVLDSWKTPGQITEIPRAIYGDNISNGSAFLIDANIQKGDFLRLQTATLGYKIPTNLSSMGISSIRVYAQGTNLLLFTPYLGVDPEISSNGDSNLASGIERNSIPQGRAFTFGINIGL</sequence>
<evidence type="ECO:0000256" key="9">
    <source>
        <dbReference type="RuleBase" id="RU003357"/>
    </source>
</evidence>
<dbReference type="Gene3D" id="2.170.130.10">
    <property type="entry name" value="TonB-dependent receptor, plug domain"/>
    <property type="match status" value="1"/>
</dbReference>
<dbReference type="RefSeq" id="WP_377981881.1">
    <property type="nucleotide sequence ID" value="NZ_JBBKXZ010000001.1"/>
</dbReference>
<evidence type="ECO:0000256" key="2">
    <source>
        <dbReference type="ARBA" id="ARBA00022448"/>
    </source>
</evidence>
<reference evidence="14 15" key="1">
    <citation type="submission" date="2024-03" db="EMBL/GenBank/DDBJ databases">
        <title>Aquirufa genome sequencing.</title>
        <authorList>
            <person name="Pitt A."/>
            <person name="Hahn M.W."/>
        </authorList>
    </citation>
    <scope>NUCLEOTIDE SEQUENCE [LARGE SCALE GENOMIC DNA]</scope>
    <source>
        <strain evidence="14 15">OSTEICH-129V</strain>
    </source>
</reference>
<comment type="similarity">
    <text evidence="8 9">Belongs to the TonB-dependent receptor family.</text>
</comment>
<feature type="region of interest" description="Disordered" evidence="10">
    <location>
        <begin position="30"/>
        <end position="54"/>
    </location>
</feature>
<evidence type="ECO:0000256" key="10">
    <source>
        <dbReference type="SAM" id="MobiDB-lite"/>
    </source>
</evidence>
<proteinExistence type="inferred from homology"/>
<evidence type="ECO:0000256" key="8">
    <source>
        <dbReference type="PROSITE-ProRule" id="PRU01360"/>
    </source>
</evidence>
<keyword evidence="14" id="KW-0675">Receptor</keyword>